<sequence length="97" mass="10409">MNDVYARMVGALLVAPATGGDGDGPTWPFFVIGPIVFLVALTVAVNPRLPWKLNRRMYKNPDAMEPSRAGEWAIRIGAIIGMGIATTLFVVAIVKPS</sequence>
<keyword evidence="1" id="KW-0812">Transmembrane</keyword>
<dbReference type="RefSeq" id="WP_353648756.1">
    <property type="nucleotide sequence ID" value="NZ_CP159218.1"/>
</dbReference>
<protein>
    <submittedName>
        <fullName evidence="3">DUF6199 family natural product biosynthesis protein</fullName>
    </submittedName>
</protein>
<reference evidence="3" key="1">
    <citation type="submission" date="2024-05" db="EMBL/GenBank/DDBJ databases">
        <authorList>
            <person name="Cai S.Y."/>
            <person name="Jin L.M."/>
            <person name="Li H.R."/>
        </authorList>
    </citation>
    <scope>NUCLEOTIDE SEQUENCE</scope>
    <source>
        <strain evidence="3">A5-74</strain>
    </source>
</reference>
<evidence type="ECO:0000256" key="1">
    <source>
        <dbReference type="SAM" id="Phobius"/>
    </source>
</evidence>
<evidence type="ECO:0000313" key="3">
    <source>
        <dbReference type="EMBL" id="XCG63141.1"/>
    </source>
</evidence>
<keyword evidence="1" id="KW-1133">Transmembrane helix</keyword>
<evidence type="ECO:0000259" key="2">
    <source>
        <dbReference type="Pfam" id="PF19701"/>
    </source>
</evidence>
<proteinExistence type="predicted"/>
<dbReference type="Pfam" id="PF19701">
    <property type="entry name" value="DUF6199"/>
    <property type="match status" value="1"/>
</dbReference>
<dbReference type="InterPro" id="IPR045679">
    <property type="entry name" value="DUF6199"/>
</dbReference>
<keyword evidence="1" id="KW-0472">Membrane</keyword>
<organism evidence="3">
    <name type="scientific">Nakamurella sp. A5-74</name>
    <dbReference type="NCBI Taxonomy" id="3158264"/>
    <lineage>
        <taxon>Bacteria</taxon>
        <taxon>Bacillati</taxon>
        <taxon>Actinomycetota</taxon>
        <taxon>Actinomycetes</taxon>
        <taxon>Nakamurellales</taxon>
        <taxon>Nakamurellaceae</taxon>
        <taxon>Nakamurella</taxon>
    </lineage>
</organism>
<dbReference type="AlphaFoldDB" id="A0AAU8DMX2"/>
<name>A0AAU8DMX2_9ACTN</name>
<feature type="transmembrane region" description="Helical" evidence="1">
    <location>
        <begin position="72"/>
        <end position="94"/>
    </location>
</feature>
<dbReference type="EMBL" id="CP159218">
    <property type="protein sequence ID" value="XCG63141.1"/>
    <property type="molecule type" value="Genomic_DNA"/>
</dbReference>
<gene>
    <name evidence="3" type="ORF">ABLG96_18330</name>
</gene>
<feature type="transmembrane region" description="Helical" evidence="1">
    <location>
        <begin position="29"/>
        <end position="51"/>
    </location>
</feature>
<accession>A0AAU8DMX2</accession>
<feature type="domain" description="DUF6199" evidence="2">
    <location>
        <begin position="34"/>
        <end position="91"/>
    </location>
</feature>